<evidence type="ECO:0000313" key="1">
    <source>
        <dbReference type="EMBL" id="ALN82959.1"/>
    </source>
</evidence>
<dbReference type="Proteomes" id="UP000060787">
    <property type="component" value="Chromosome"/>
</dbReference>
<protein>
    <submittedName>
        <fullName evidence="1">Uncharacterized protein</fullName>
    </submittedName>
</protein>
<proteinExistence type="predicted"/>
<gene>
    <name evidence="1" type="ORF">LA76x_4856</name>
</gene>
<organism evidence="1 2">
    <name type="scientific">Lysobacter antibioticus</name>
    <dbReference type="NCBI Taxonomy" id="84531"/>
    <lineage>
        <taxon>Bacteria</taxon>
        <taxon>Pseudomonadati</taxon>
        <taxon>Pseudomonadota</taxon>
        <taxon>Gammaproteobacteria</taxon>
        <taxon>Lysobacterales</taxon>
        <taxon>Lysobacteraceae</taxon>
        <taxon>Lysobacter</taxon>
    </lineage>
</organism>
<dbReference type="STRING" id="84531.LA76x_4856"/>
<dbReference type="PATRIC" id="fig|84531.8.peg.4846"/>
<accession>A0A0S2FHD0</accession>
<dbReference type="KEGG" id="lab:LA76x_4856"/>
<sequence>MTRLSEDISAALQAHLRMLTARGQPRDHLDIALLAPLLNHDVATDPSLRRDSLALAREVPNQRALVAWLEAMTCIDSNECDWRAALARLQEVEPDNAAVWLLALEQEATAQSPARNGEPQLALLSRAAQASRYNDHLADTSRETLRALQAARWPPLDRDSEAAVRGMLHLSDSVPASALGPALVATYATAMEIPPYSATDGACEPDTVLLPGSDWLAPCRTVMSLMADGDSLIAQALGTTRMVRLSPEGPEATHWRERLRQSHWLRAQWSGIGSPALTHAIREHGEVPALRAELERRGLGMPPPGWLPKQPRARSLILTGRLPPDS</sequence>
<dbReference type="AlphaFoldDB" id="A0A0S2FHD0"/>
<evidence type="ECO:0000313" key="2">
    <source>
        <dbReference type="Proteomes" id="UP000060787"/>
    </source>
</evidence>
<name>A0A0S2FHD0_LYSAN</name>
<keyword evidence="2" id="KW-1185">Reference proteome</keyword>
<reference evidence="1 2" key="1">
    <citation type="journal article" date="2015" name="BMC Genomics">
        <title>Comparative genomics and metabolic profiling of the genus Lysobacter.</title>
        <authorList>
            <person name="de Bruijn I."/>
            <person name="Cheng X."/>
            <person name="de Jager V."/>
            <person name="Exposito R.G."/>
            <person name="Watrous J."/>
            <person name="Patel N."/>
            <person name="Postma J."/>
            <person name="Dorrestein P.C."/>
            <person name="Kobayashi D."/>
            <person name="Raaijmakers J.M."/>
        </authorList>
    </citation>
    <scope>NUCLEOTIDE SEQUENCE [LARGE SCALE GENOMIC DNA]</scope>
    <source>
        <strain evidence="1 2">76</strain>
    </source>
</reference>
<dbReference type="EMBL" id="CP011129">
    <property type="protein sequence ID" value="ALN82959.1"/>
    <property type="molecule type" value="Genomic_DNA"/>
</dbReference>